<comment type="function">
    <text evidence="7">Catalyzes the transfer of the diacylglyceryl group from phosphatidylglycerol to the sulfhydryl group of the N-terminal cysteine of a prolipoprotein, the first step in the formation of mature lipoproteins.</text>
</comment>
<keyword evidence="5 7" id="KW-1133">Transmembrane helix</keyword>
<evidence type="ECO:0000256" key="4">
    <source>
        <dbReference type="ARBA" id="ARBA00022692"/>
    </source>
</evidence>
<evidence type="ECO:0000256" key="5">
    <source>
        <dbReference type="ARBA" id="ARBA00022989"/>
    </source>
</evidence>
<feature type="transmembrane region" description="Helical" evidence="7">
    <location>
        <begin position="163"/>
        <end position="187"/>
    </location>
</feature>
<keyword evidence="4 7" id="KW-0812">Transmembrane</keyword>
<comment type="catalytic activity">
    <reaction evidence="7">
        <text>L-cysteinyl-[prolipoprotein] + a 1,2-diacyl-sn-glycero-3-phospho-(1'-sn-glycerol) = an S-1,2-diacyl-sn-glyceryl-L-cysteinyl-[prolipoprotein] + sn-glycerol 1-phosphate + H(+)</text>
        <dbReference type="Rhea" id="RHEA:56712"/>
        <dbReference type="Rhea" id="RHEA-COMP:14679"/>
        <dbReference type="Rhea" id="RHEA-COMP:14680"/>
        <dbReference type="ChEBI" id="CHEBI:15378"/>
        <dbReference type="ChEBI" id="CHEBI:29950"/>
        <dbReference type="ChEBI" id="CHEBI:57685"/>
        <dbReference type="ChEBI" id="CHEBI:64716"/>
        <dbReference type="ChEBI" id="CHEBI:140658"/>
        <dbReference type="EC" id="2.5.1.145"/>
    </reaction>
</comment>
<keyword evidence="2 7" id="KW-1003">Cell membrane</keyword>
<feature type="compositionally biased region" description="Acidic residues" evidence="8">
    <location>
        <begin position="375"/>
        <end position="390"/>
    </location>
</feature>
<comment type="caution">
    <text evidence="9">The sequence shown here is derived from an EMBL/GenBank/DDBJ whole genome shotgun (WGS) entry which is preliminary data.</text>
</comment>
<dbReference type="PROSITE" id="PS01311">
    <property type="entry name" value="LGT"/>
    <property type="match status" value="1"/>
</dbReference>
<organism evidence="9 10">
    <name type="scientific">Subtercola vilae</name>
    <dbReference type="NCBI Taxonomy" id="2056433"/>
    <lineage>
        <taxon>Bacteria</taxon>
        <taxon>Bacillati</taxon>
        <taxon>Actinomycetota</taxon>
        <taxon>Actinomycetes</taxon>
        <taxon>Micrococcales</taxon>
        <taxon>Microbacteriaceae</taxon>
        <taxon>Subtercola</taxon>
    </lineage>
</organism>
<dbReference type="OrthoDB" id="871140at2"/>
<feature type="compositionally biased region" description="Basic and acidic residues" evidence="8">
    <location>
        <begin position="361"/>
        <end position="374"/>
    </location>
</feature>
<dbReference type="PANTHER" id="PTHR30589">
    <property type="entry name" value="PROLIPOPROTEIN DIACYLGLYCERYL TRANSFERASE"/>
    <property type="match status" value="1"/>
</dbReference>
<accession>A0A4T2C172</accession>
<dbReference type="HAMAP" id="MF_01147">
    <property type="entry name" value="Lgt"/>
    <property type="match status" value="1"/>
</dbReference>
<proteinExistence type="inferred from homology"/>
<feature type="binding site" evidence="7">
    <location>
        <position position="213"/>
    </location>
    <ligand>
        <name>a 1,2-diacyl-sn-glycero-3-phospho-(1'-sn-glycerol)</name>
        <dbReference type="ChEBI" id="CHEBI:64716"/>
    </ligand>
</feature>
<keyword evidence="9" id="KW-0449">Lipoprotein</keyword>
<evidence type="ECO:0000256" key="1">
    <source>
        <dbReference type="ARBA" id="ARBA00007150"/>
    </source>
</evidence>
<dbReference type="NCBIfam" id="TIGR00544">
    <property type="entry name" value="lgt"/>
    <property type="match status" value="1"/>
</dbReference>
<evidence type="ECO:0000256" key="3">
    <source>
        <dbReference type="ARBA" id="ARBA00022679"/>
    </source>
</evidence>
<dbReference type="Proteomes" id="UP000306192">
    <property type="component" value="Unassembled WGS sequence"/>
</dbReference>
<feature type="transmembrane region" description="Helical" evidence="7">
    <location>
        <begin position="311"/>
        <end position="333"/>
    </location>
</feature>
<dbReference type="GO" id="GO:0008961">
    <property type="term" value="F:phosphatidylglycerol-prolipoprotein diacylglyceryl transferase activity"/>
    <property type="evidence" value="ECO:0007669"/>
    <property type="project" value="UniProtKB-UniRule"/>
</dbReference>
<protein>
    <recommendedName>
        <fullName evidence="7">Phosphatidylglycerol--prolipoprotein diacylglyceryl transferase</fullName>
        <ecNumber evidence="7">2.5.1.145</ecNumber>
    </recommendedName>
</protein>
<keyword evidence="9" id="KW-0328">Glycosyltransferase</keyword>
<keyword evidence="6 7" id="KW-0472">Membrane</keyword>
<evidence type="ECO:0000256" key="7">
    <source>
        <dbReference type="HAMAP-Rule" id="MF_01147"/>
    </source>
</evidence>
<evidence type="ECO:0000313" key="9">
    <source>
        <dbReference type="EMBL" id="TIH37717.1"/>
    </source>
</evidence>
<feature type="transmembrane region" description="Helical" evidence="7">
    <location>
        <begin position="93"/>
        <end position="112"/>
    </location>
</feature>
<gene>
    <name evidence="7" type="primary">lgt</name>
    <name evidence="9" type="ORF">D4765_08005</name>
</gene>
<dbReference type="EMBL" id="QYRT01000011">
    <property type="protein sequence ID" value="TIH37717.1"/>
    <property type="molecule type" value="Genomic_DNA"/>
</dbReference>
<keyword evidence="3 7" id="KW-0808">Transferase</keyword>
<feature type="transmembrane region" description="Helical" evidence="7">
    <location>
        <begin position="124"/>
        <end position="143"/>
    </location>
</feature>
<evidence type="ECO:0000256" key="8">
    <source>
        <dbReference type="SAM" id="MobiDB-lite"/>
    </source>
</evidence>
<comment type="similarity">
    <text evidence="1 7">Belongs to the Lgt family.</text>
</comment>
<dbReference type="EC" id="2.5.1.145" evidence="7"/>
<evidence type="ECO:0000256" key="2">
    <source>
        <dbReference type="ARBA" id="ARBA00022475"/>
    </source>
</evidence>
<dbReference type="InterPro" id="IPR001640">
    <property type="entry name" value="Lgt"/>
</dbReference>
<comment type="subcellular location">
    <subcellularLocation>
        <location evidence="7">Cell membrane</location>
        <topology evidence="7">Multi-pass membrane protein</topology>
    </subcellularLocation>
</comment>
<reference evidence="9 10" key="1">
    <citation type="journal article" date="2019" name="Microorganisms">
        <title>Systematic Affiliation and Genome Analysis of Subtercola vilae DB165(T) with Particular Emphasis on Cold Adaptation of an Isolate from a High-Altitude Cold Volcano Lake.</title>
        <authorList>
            <person name="Villalobos A.S."/>
            <person name="Wiese J."/>
            <person name="Imhoff J.F."/>
            <person name="Dorador C."/>
            <person name="Keller A."/>
            <person name="Hentschel U."/>
        </authorList>
    </citation>
    <scope>NUCLEOTIDE SEQUENCE [LARGE SCALE GENOMIC DNA]</scope>
    <source>
        <strain evidence="9 10">DB165</strain>
    </source>
</reference>
<dbReference type="GO" id="GO:0042158">
    <property type="term" value="P:lipoprotein biosynthetic process"/>
    <property type="evidence" value="ECO:0007669"/>
    <property type="project" value="UniProtKB-UniRule"/>
</dbReference>
<sequence length="414" mass="45149">MGRSSAQHSFGRSPSTALPELPVWPPSWLPVRAGSELEYTWRCWPRASPPAPVRKVSTPVFLPQSIPSPSINSLDITGWLQTLGIDLPFTLNIRIYALCILFGIIIATIMTSRRLTKRGAEPGIVLDIILWAVPLGIIGARVFHVLTHPGDYFYPGADLAKTLYIWEGGIAIFGGLIGGGIGAMIGCRLSGIRFWTFADALAPGLLLAQAFGRFGNYFNQELFGFPTDGWWGLEIASPNTAIPIGLAPGTLFQPTFAYEVIWNVLGVLFLLFIGKKLSLQWGKLFGAYLIWYGAGRSVWETIRIDPSEIFFGVRTNVWAAWAAIAVGLIIIIVQTRRHPGVERGPYTSGTVWSAATAAVDSKETYSDEDLRGDDASNESDSEDNSSEDNTPEVNPLPHDREPSATSTAGAKRTL</sequence>
<evidence type="ECO:0000313" key="10">
    <source>
        <dbReference type="Proteomes" id="UP000306192"/>
    </source>
</evidence>
<name>A0A4T2C172_9MICO</name>
<dbReference type="Pfam" id="PF01790">
    <property type="entry name" value="LGT"/>
    <property type="match status" value="1"/>
</dbReference>
<dbReference type="GO" id="GO:0005886">
    <property type="term" value="C:plasma membrane"/>
    <property type="evidence" value="ECO:0007669"/>
    <property type="project" value="UniProtKB-SubCell"/>
</dbReference>
<dbReference type="UniPathway" id="UPA00664"/>
<feature type="transmembrane region" description="Helical" evidence="7">
    <location>
        <begin position="256"/>
        <end position="274"/>
    </location>
</feature>
<keyword evidence="10" id="KW-1185">Reference proteome</keyword>
<feature type="region of interest" description="Disordered" evidence="8">
    <location>
        <begin position="361"/>
        <end position="414"/>
    </location>
</feature>
<evidence type="ECO:0000256" key="6">
    <source>
        <dbReference type="ARBA" id="ARBA00023136"/>
    </source>
</evidence>
<comment type="pathway">
    <text evidence="7">Protein modification; lipoprotein biosynthesis (diacylglyceryl transfer).</text>
</comment>
<dbReference type="PANTHER" id="PTHR30589:SF0">
    <property type="entry name" value="PHOSPHATIDYLGLYCEROL--PROLIPOPROTEIN DIACYLGLYCERYL TRANSFERASE"/>
    <property type="match status" value="1"/>
</dbReference>
<dbReference type="AlphaFoldDB" id="A0A4T2C172"/>